<feature type="domain" description="Methyl-accepting transducer" evidence="11">
    <location>
        <begin position="377"/>
        <end position="634"/>
    </location>
</feature>
<dbReference type="RefSeq" id="WP_066617843.1">
    <property type="nucleotide sequence ID" value="NZ_FQXL01000031.1"/>
</dbReference>
<keyword evidence="14" id="KW-1185">Reference proteome</keyword>
<dbReference type="GO" id="GO:0005886">
    <property type="term" value="C:plasma membrane"/>
    <property type="evidence" value="ECO:0007669"/>
    <property type="project" value="UniProtKB-SubCell"/>
</dbReference>
<sequence length="669" mass="74557">MSKIRTSLKSKLLLFFLIVSLIPLIVSLLFQCFYFYNTNTQSIENYESDIAKTNTQTINLWLNNSVSTLTTLYKSHPEFKNADKDKIVPILKEIHNSDAESEYYFFVDKDGNTFIDNGKTTNIADRSYFKQAKDTKQVLISDVIVSRTSGNKVINVVVPIIDDSGNFQGLICDAVNIITVEKVMKSIKIGQSGYGYLVAQDGTLITYPNEKLIGKNLEDTLIRADQRDIVKDKVYNNNKGSINYYDIYGIRKLASFEKISQANWTLIVTAPYSEIYNNVARSVYISLSIILIAIAFVITISLFVSRYISNPIIKISDIMDKASKGDLTQKLEIRDKDEIGQLMENINKTFGSLSRIIGNVIIKSRDLDISAENLSACAQEIASSSLGVSMATQNVAKGSYYQSRDLSEIMNMMDNFSKLLDKIYNSLNHVKDNSDLTQSLSQDGSNELSKLNLSIQDITESFDKVCNNINTLDFNVKKIEEITELIKSISYQTNLLSLNASIEAARAGEAGRGFSVVAQEIGHLAEQSRNSTENISNIVKEILLNMSNVDITSSKMKEKLISQIETVGHTTKSFEGILDSVFKTGPSINQAHSDIDNMLKDKDIIINKMQSISVISEETTSTSEEVSASAQEMNASTEEISTTIQELRNVSNELIKSVAVFKIQGDTEN</sequence>
<evidence type="ECO:0000256" key="3">
    <source>
        <dbReference type="ARBA" id="ARBA00022500"/>
    </source>
</evidence>
<comment type="subcellular location">
    <subcellularLocation>
        <location evidence="1">Cell membrane</location>
        <topology evidence="1">Multi-pass membrane protein</topology>
    </subcellularLocation>
</comment>
<dbReference type="CDD" id="cd12914">
    <property type="entry name" value="PDC1_DGC_like"/>
    <property type="match status" value="1"/>
</dbReference>
<dbReference type="AlphaFoldDB" id="A0A162U780"/>
<keyword evidence="7 9" id="KW-0807">Transducer</keyword>
<evidence type="ECO:0000256" key="6">
    <source>
        <dbReference type="ARBA" id="ARBA00023136"/>
    </source>
</evidence>
<evidence type="ECO:0000256" key="1">
    <source>
        <dbReference type="ARBA" id="ARBA00004651"/>
    </source>
</evidence>
<keyword evidence="5 10" id="KW-1133">Transmembrane helix</keyword>
<dbReference type="InterPro" id="IPR004089">
    <property type="entry name" value="MCPsignal_dom"/>
</dbReference>
<dbReference type="Gene3D" id="3.30.450.20">
    <property type="entry name" value="PAS domain"/>
    <property type="match status" value="1"/>
</dbReference>
<evidence type="ECO:0000313" key="14">
    <source>
        <dbReference type="Proteomes" id="UP000076603"/>
    </source>
</evidence>
<dbReference type="Proteomes" id="UP000076603">
    <property type="component" value="Unassembled WGS sequence"/>
</dbReference>
<dbReference type="CDD" id="cd12912">
    <property type="entry name" value="PDC2_MCP_like"/>
    <property type="match status" value="1"/>
</dbReference>
<gene>
    <name evidence="13" type="primary">mcpB_1</name>
    <name evidence="13" type="ORF">CLMAG_06570</name>
</gene>
<evidence type="ECO:0000256" key="10">
    <source>
        <dbReference type="SAM" id="Phobius"/>
    </source>
</evidence>
<comment type="caution">
    <text evidence="13">The sequence shown here is derived from an EMBL/GenBank/DDBJ whole genome shotgun (WGS) entry which is preliminary data.</text>
</comment>
<evidence type="ECO:0000256" key="5">
    <source>
        <dbReference type="ARBA" id="ARBA00022989"/>
    </source>
</evidence>
<dbReference type="Pfam" id="PF00015">
    <property type="entry name" value="MCPsignal"/>
    <property type="match status" value="1"/>
</dbReference>
<feature type="transmembrane region" description="Helical" evidence="10">
    <location>
        <begin position="12"/>
        <end position="36"/>
    </location>
</feature>
<name>A0A162U780_9CLOT</name>
<dbReference type="SUPFAM" id="SSF58104">
    <property type="entry name" value="Methyl-accepting chemotaxis protein (MCP) signaling domain"/>
    <property type="match status" value="1"/>
</dbReference>
<dbReference type="PROSITE" id="PS50111">
    <property type="entry name" value="CHEMOTAXIS_TRANSDUC_2"/>
    <property type="match status" value="1"/>
</dbReference>
<dbReference type="InterPro" id="IPR033479">
    <property type="entry name" value="dCache_1"/>
</dbReference>
<dbReference type="PATRIC" id="fig|1121326.3.peg.615"/>
<dbReference type="InterPro" id="IPR029151">
    <property type="entry name" value="Sensor-like_sf"/>
</dbReference>
<evidence type="ECO:0000313" key="13">
    <source>
        <dbReference type="EMBL" id="KZL93611.1"/>
    </source>
</evidence>
<dbReference type="SMART" id="SM00283">
    <property type="entry name" value="MA"/>
    <property type="match status" value="1"/>
</dbReference>
<protein>
    <submittedName>
        <fullName evidence="13">Methyl-accepting chemotaxis protein McpB</fullName>
    </submittedName>
</protein>
<accession>A0A162U780</accession>
<evidence type="ECO:0000256" key="9">
    <source>
        <dbReference type="PROSITE-ProRule" id="PRU00284"/>
    </source>
</evidence>
<dbReference type="PROSITE" id="PS50885">
    <property type="entry name" value="HAMP"/>
    <property type="match status" value="1"/>
</dbReference>
<dbReference type="STRING" id="1121326.CLMAG_06570"/>
<dbReference type="PANTHER" id="PTHR32089:SF112">
    <property type="entry name" value="LYSOZYME-LIKE PROTEIN-RELATED"/>
    <property type="match status" value="1"/>
</dbReference>
<evidence type="ECO:0000256" key="4">
    <source>
        <dbReference type="ARBA" id="ARBA00022692"/>
    </source>
</evidence>
<dbReference type="CDD" id="cd06225">
    <property type="entry name" value="HAMP"/>
    <property type="match status" value="1"/>
</dbReference>
<evidence type="ECO:0000256" key="7">
    <source>
        <dbReference type="ARBA" id="ARBA00023224"/>
    </source>
</evidence>
<keyword evidence="2" id="KW-1003">Cell membrane</keyword>
<comment type="similarity">
    <text evidence="8">Belongs to the methyl-accepting chemotaxis (MCP) protein family.</text>
</comment>
<proteinExistence type="inferred from homology"/>
<dbReference type="Pfam" id="PF02743">
    <property type="entry name" value="dCache_1"/>
    <property type="match status" value="1"/>
</dbReference>
<dbReference type="GO" id="GO:0007165">
    <property type="term" value="P:signal transduction"/>
    <property type="evidence" value="ECO:0007669"/>
    <property type="project" value="UniProtKB-KW"/>
</dbReference>
<dbReference type="InterPro" id="IPR003660">
    <property type="entry name" value="HAMP_dom"/>
</dbReference>
<dbReference type="Gene3D" id="1.10.287.950">
    <property type="entry name" value="Methyl-accepting chemotaxis protein"/>
    <property type="match status" value="1"/>
</dbReference>
<keyword evidence="4 10" id="KW-0812">Transmembrane</keyword>
<reference evidence="13 14" key="1">
    <citation type="submission" date="2016-04" db="EMBL/GenBank/DDBJ databases">
        <title>Genome sequence of Clostridium magnum DSM 2767.</title>
        <authorList>
            <person name="Poehlein A."/>
            <person name="Uhlig R."/>
            <person name="Fischer R."/>
            <person name="Bahl H."/>
            <person name="Daniel R."/>
        </authorList>
    </citation>
    <scope>NUCLEOTIDE SEQUENCE [LARGE SCALE GENOMIC DNA]</scope>
    <source>
        <strain evidence="13 14">DSM 2767</strain>
    </source>
</reference>
<dbReference type="OrthoDB" id="597657at2"/>
<evidence type="ECO:0000259" key="12">
    <source>
        <dbReference type="PROSITE" id="PS50885"/>
    </source>
</evidence>
<organism evidence="13 14">
    <name type="scientific">Clostridium magnum DSM 2767</name>
    <dbReference type="NCBI Taxonomy" id="1121326"/>
    <lineage>
        <taxon>Bacteria</taxon>
        <taxon>Bacillati</taxon>
        <taxon>Bacillota</taxon>
        <taxon>Clostridia</taxon>
        <taxon>Eubacteriales</taxon>
        <taxon>Clostridiaceae</taxon>
        <taxon>Clostridium</taxon>
    </lineage>
</organism>
<keyword evidence="3" id="KW-0145">Chemotaxis</keyword>
<keyword evidence="6 10" id="KW-0472">Membrane</keyword>
<feature type="domain" description="HAMP" evidence="12">
    <location>
        <begin position="306"/>
        <end position="358"/>
    </location>
</feature>
<evidence type="ECO:0000256" key="2">
    <source>
        <dbReference type="ARBA" id="ARBA00022475"/>
    </source>
</evidence>
<dbReference type="Pfam" id="PF00672">
    <property type="entry name" value="HAMP"/>
    <property type="match status" value="1"/>
</dbReference>
<dbReference type="EMBL" id="LWAE01000001">
    <property type="protein sequence ID" value="KZL93611.1"/>
    <property type="molecule type" value="Genomic_DNA"/>
</dbReference>
<dbReference type="SMART" id="SM00304">
    <property type="entry name" value="HAMP"/>
    <property type="match status" value="1"/>
</dbReference>
<dbReference type="GO" id="GO:0006935">
    <property type="term" value="P:chemotaxis"/>
    <property type="evidence" value="ECO:0007669"/>
    <property type="project" value="UniProtKB-KW"/>
</dbReference>
<dbReference type="Gene3D" id="6.10.340.10">
    <property type="match status" value="1"/>
</dbReference>
<evidence type="ECO:0000256" key="8">
    <source>
        <dbReference type="ARBA" id="ARBA00029447"/>
    </source>
</evidence>
<feature type="transmembrane region" description="Helical" evidence="10">
    <location>
        <begin position="283"/>
        <end position="304"/>
    </location>
</feature>
<dbReference type="SUPFAM" id="SSF103190">
    <property type="entry name" value="Sensory domain-like"/>
    <property type="match status" value="1"/>
</dbReference>
<evidence type="ECO:0000259" key="11">
    <source>
        <dbReference type="PROSITE" id="PS50111"/>
    </source>
</evidence>
<dbReference type="PANTHER" id="PTHR32089">
    <property type="entry name" value="METHYL-ACCEPTING CHEMOTAXIS PROTEIN MCPB"/>
    <property type="match status" value="1"/>
</dbReference>